<feature type="active site" description="Proton donor" evidence="1">
    <location>
        <position position="69"/>
    </location>
</feature>
<dbReference type="GO" id="GO:0004113">
    <property type="term" value="F:2',3'-cyclic-nucleotide 3'-phosphodiesterase activity"/>
    <property type="evidence" value="ECO:0007669"/>
    <property type="project" value="TreeGrafter"/>
</dbReference>
<dbReference type="CDD" id="cd07382">
    <property type="entry name" value="MPP_DR1281"/>
    <property type="match status" value="1"/>
</dbReference>
<proteinExistence type="predicted"/>
<reference evidence="3" key="1">
    <citation type="submission" date="2020-09" db="EMBL/GenBank/DDBJ databases">
        <title>New species isolated from human feces.</title>
        <authorList>
            <person name="Kitahara M."/>
            <person name="Shigeno Y."/>
            <person name="Shime M."/>
            <person name="Matsumoto Y."/>
            <person name="Nakamura S."/>
            <person name="Motooka D."/>
            <person name="Fukuoka S."/>
            <person name="Nishikawa H."/>
            <person name="Benno Y."/>
        </authorList>
    </citation>
    <scope>NUCLEOTIDE SEQUENCE</scope>
    <source>
        <strain evidence="3">MM50</strain>
    </source>
</reference>
<dbReference type="PIRSF" id="PIRSF004789">
    <property type="entry name" value="DR1281"/>
    <property type="match status" value="1"/>
</dbReference>
<dbReference type="InterPro" id="IPR029052">
    <property type="entry name" value="Metallo-depent_PP-like"/>
</dbReference>
<feature type="binding site" evidence="2">
    <location>
        <position position="68"/>
    </location>
    <ligand>
        <name>Fe cation</name>
        <dbReference type="ChEBI" id="CHEBI:24875"/>
        <label>2</label>
    </ligand>
</feature>
<sequence length="258" mass="27862">MEFRVLALGDVTSEDGTRHLARTLRPFQKVHGVDFTVVNGENVSGVGLTPDQAEDLFAAGADVITLGNHTWGKMQIADYLEDSPYILRPANFSPRTPGRGVGVYDCGRFRIRVISLIGRCDLSWGSDNPFTTADRLLAEPDAPTFTVVDFHAQATSEKLAMAYYLDGRVSALWGTHTHVPTADQRVFPKGTGYLTDLGMTGAVESVLGIQPQQSVEMFLGGLPGRFRPASGPCKAQGALFTLDSATGLCTAVERVDIR</sequence>
<evidence type="ECO:0000313" key="3">
    <source>
        <dbReference type="EMBL" id="BCK80313.1"/>
    </source>
</evidence>
<dbReference type="AlphaFoldDB" id="A0A810Q6P6"/>
<evidence type="ECO:0000256" key="2">
    <source>
        <dbReference type="PIRSR" id="PIRSR004789-51"/>
    </source>
</evidence>
<dbReference type="Pfam" id="PF13277">
    <property type="entry name" value="YmdB"/>
    <property type="match status" value="1"/>
</dbReference>
<protein>
    <submittedName>
        <fullName evidence="3">Metallophosphoesterase</fullName>
    </submittedName>
</protein>
<dbReference type="PANTHER" id="PTHR36303:SF1">
    <property type="entry name" value="2',3'-CYCLIC-NUCLEOTIDE 2'-PHOSPHODIESTERASE"/>
    <property type="match status" value="1"/>
</dbReference>
<gene>
    <name evidence="3" type="ORF">MM50RIKEN_00760</name>
</gene>
<feature type="binding site" evidence="2">
    <location>
        <position position="41"/>
    </location>
    <ligand>
        <name>Fe cation</name>
        <dbReference type="ChEBI" id="CHEBI:24875"/>
        <label>2</label>
    </ligand>
</feature>
<organism evidence="3 4">
    <name type="scientific">Vescimonas coprocola</name>
    <dbReference type="NCBI Taxonomy" id="2714355"/>
    <lineage>
        <taxon>Bacteria</taxon>
        <taxon>Bacillati</taxon>
        <taxon>Bacillota</taxon>
        <taxon>Clostridia</taxon>
        <taxon>Eubacteriales</taxon>
        <taxon>Oscillospiraceae</taxon>
        <taxon>Vescimonas</taxon>
    </lineage>
</organism>
<evidence type="ECO:0000256" key="1">
    <source>
        <dbReference type="PIRSR" id="PIRSR004789-50"/>
    </source>
</evidence>
<dbReference type="EMBL" id="AP023418">
    <property type="protein sequence ID" value="BCK80313.1"/>
    <property type="molecule type" value="Genomic_DNA"/>
</dbReference>
<dbReference type="KEGG" id="vcop:MM50RIKEN_00760"/>
<dbReference type="RefSeq" id="WP_213541285.1">
    <property type="nucleotide sequence ID" value="NZ_AP023418.1"/>
</dbReference>
<dbReference type="GO" id="GO:0046872">
    <property type="term" value="F:metal ion binding"/>
    <property type="evidence" value="ECO:0007669"/>
    <property type="project" value="UniProtKB-KW"/>
</dbReference>
<keyword evidence="2" id="KW-0479">Metal-binding</keyword>
<dbReference type="InterPro" id="IPR005235">
    <property type="entry name" value="YmdB-like"/>
</dbReference>
<dbReference type="PANTHER" id="PTHR36303">
    <property type="entry name" value="2',3'-CYCLIC-NUCLEOTIDE 2'-PHOSPHODIESTERASE"/>
    <property type="match status" value="1"/>
</dbReference>
<dbReference type="SUPFAM" id="SSF56300">
    <property type="entry name" value="Metallo-dependent phosphatases"/>
    <property type="match status" value="1"/>
</dbReference>
<dbReference type="Proteomes" id="UP000681035">
    <property type="component" value="Chromosome"/>
</dbReference>
<keyword evidence="4" id="KW-1185">Reference proteome</keyword>
<feature type="binding site" evidence="2">
    <location>
        <position position="41"/>
    </location>
    <ligand>
        <name>Fe cation</name>
        <dbReference type="ChEBI" id="CHEBI:24875"/>
        <label>1</label>
    </ligand>
</feature>
<dbReference type="Gene3D" id="3.60.21.10">
    <property type="match status" value="1"/>
</dbReference>
<evidence type="ECO:0000313" key="4">
    <source>
        <dbReference type="Proteomes" id="UP000681035"/>
    </source>
</evidence>
<name>A0A810Q6P6_9FIRM</name>
<feature type="binding site" evidence="2">
    <location>
        <position position="10"/>
    </location>
    <ligand>
        <name>Fe cation</name>
        <dbReference type="ChEBI" id="CHEBI:24875"/>
        <label>1</label>
    </ligand>
</feature>
<accession>A0A810Q6P6</accession>
<feature type="binding site" evidence="2">
    <location>
        <position position="178"/>
    </location>
    <ligand>
        <name>Fe cation</name>
        <dbReference type="ChEBI" id="CHEBI:24875"/>
        <label>1</label>
    </ligand>
</feature>
<feature type="binding site" evidence="2">
    <location>
        <position position="151"/>
    </location>
    <ligand>
        <name>Fe cation</name>
        <dbReference type="ChEBI" id="CHEBI:24875"/>
        <label>2</label>
    </ligand>
</feature>
<feature type="binding site" evidence="2">
    <location>
        <position position="176"/>
    </location>
    <ligand>
        <name>Fe cation</name>
        <dbReference type="ChEBI" id="CHEBI:24875"/>
        <label>2</label>
    </ligand>
</feature>
<feature type="binding site" evidence="2">
    <location>
        <position position="42"/>
    </location>
    <ligand>
        <name>Fe cation</name>
        <dbReference type="ChEBI" id="CHEBI:24875"/>
        <label>1</label>
    </ligand>
</feature>